<name>A0A2K8SM14_9NOSO</name>
<evidence type="ECO:0000313" key="2">
    <source>
        <dbReference type="EMBL" id="AUB36492.1"/>
    </source>
</evidence>
<dbReference type="GO" id="GO:0016787">
    <property type="term" value="F:hydrolase activity"/>
    <property type="evidence" value="ECO:0007669"/>
    <property type="project" value="InterPro"/>
</dbReference>
<protein>
    <submittedName>
        <fullName evidence="2">Molybdopterin-guanine dinucleotide biosynthesis protein</fullName>
    </submittedName>
</protein>
<dbReference type="SMART" id="SM00487">
    <property type="entry name" value="DEXDc"/>
    <property type="match status" value="1"/>
</dbReference>
<dbReference type="AlphaFoldDB" id="A0A2K8SM14"/>
<dbReference type="Gene3D" id="3.40.50.300">
    <property type="entry name" value="P-loop containing nucleotide triphosphate hydrolases"/>
    <property type="match status" value="1"/>
</dbReference>
<dbReference type="InterPro" id="IPR006935">
    <property type="entry name" value="Helicase/UvrB_N"/>
</dbReference>
<proteinExistence type="predicted"/>
<feature type="domain" description="Helicase ATP-binding" evidence="1">
    <location>
        <begin position="369"/>
        <end position="542"/>
    </location>
</feature>
<keyword evidence="3" id="KW-1185">Reference proteome</keyword>
<dbReference type="InterPro" id="IPR014001">
    <property type="entry name" value="Helicase_ATP-bd"/>
</dbReference>
<accession>A0A2K8SM14</accession>
<dbReference type="Gene3D" id="3.30.70.1790">
    <property type="entry name" value="RepB DNA-primase, N-terminal domain"/>
    <property type="match status" value="1"/>
</dbReference>
<dbReference type="EMBL" id="CP024785">
    <property type="protein sequence ID" value="AUB36492.1"/>
    <property type="molecule type" value="Genomic_DNA"/>
</dbReference>
<evidence type="ECO:0000313" key="3">
    <source>
        <dbReference type="Proteomes" id="UP000232003"/>
    </source>
</evidence>
<evidence type="ECO:0000259" key="1">
    <source>
        <dbReference type="PROSITE" id="PS51192"/>
    </source>
</evidence>
<gene>
    <name evidence="2" type="ORF">COO91_02404</name>
</gene>
<dbReference type="SUPFAM" id="SSF52540">
    <property type="entry name" value="P-loop containing nucleoside triphosphate hydrolases"/>
    <property type="match status" value="1"/>
</dbReference>
<dbReference type="GO" id="GO:0005524">
    <property type="term" value="F:ATP binding"/>
    <property type="evidence" value="ECO:0007669"/>
    <property type="project" value="InterPro"/>
</dbReference>
<dbReference type="InterPro" id="IPR027417">
    <property type="entry name" value="P-loop_NTPase"/>
</dbReference>
<dbReference type="Pfam" id="PF04851">
    <property type="entry name" value="ResIII"/>
    <property type="match status" value="1"/>
</dbReference>
<organism evidence="2 3">
    <name type="scientific">Nostoc flagelliforme CCNUN1</name>
    <dbReference type="NCBI Taxonomy" id="2038116"/>
    <lineage>
        <taxon>Bacteria</taxon>
        <taxon>Bacillati</taxon>
        <taxon>Cyanobacteriota</taxon>
        <taxon>Cyanophyceae</taxon>
        <taxon>Nostocales</taxon>
        <taxon>Nostocaceae</taxon>
        <taxon>Nostoc</taxon>
    </lineage>
</organism>
<sequence length="1038" mass="115564">MSDYNTDTNNSTQSTSDKYQDVIRLLEAIHGDNDVCFQTFDDSKGGNKSIVGNWHGSINRATMNRIGALNSKGAGVYYTVNQTDGKGRTAANIVGINALIADYDNGEPLNLDQLPAPSAVVQSKKGKHLYWFLKAGQDIKLYTTYQSMISGLTGGDPVIKDLPRVLRLPGFYHMKNPESPFMVKLVELHTDRRYDLSDFPTPAPDALKKSKALRVSTGASYNTSRTIESLESLVAEYRSLIAPAPLSARQVANKKAQMTRMLSTASRLLGNASDTMLKLGNIMGSLLTTATMKPSELVELIFEASKAQFGSEVKLDGSIWNEEEAKKSTIPGGLLYFLNNAIEEQNAAKKNSEFPTGIIKNSQYVSELGIDYRKELVTIINSAIGTGKTRALVETIRDILNVNPEAQIRVACHRVQLVRQWEHDLAEFGFVAYDNKEAMAGYKQVSEVKRYVTTYDSLDRFLHGSWVVNKKIPRVLILDEVDQAFNYFLTATETTIARVRTETFDVLKMLMKTGTSIIATSATVTNTEAKVLKYLTGSESCQVFINEHKPYQKRFVKLPDLNAAYSRICKSIDEGKNVYAPLDSASDAEALYDRLKARYPQVSMALFTAANKSQYDQSDINTLVQKYQVVVTSPTLGTGTDINCQHFHDVIGIFTNSQDLGAADCLQATGRVRYPLGNVYAFINDKSPTKEYVDSVKDKILRLSNNTLNTDWILYPHITGESCEGDDEIRIETKKHPDMEAATQFQEEYLEKQLASKFNRGTQFWQMVANAGHIITDEAKGALGKTITTSDLLAAKEEIKQNNAQSVIDAPVLTEDEVSQLKALKDSALSKTDKAALERFFIAKGMKKEDLTIEDIIWHRKVGKNALRVHKLATMDIKLSWSLDYQDYGKLSGYDAKFAQEDKKTMDALVTAIAPVIERGQFTKSDLGVFEAVMKSLGAESIRRLGIKVDMTKPTVVANGILGLMGYEVEKKRVRVNNVPVSPISFKESSKDTRTKELDYLYTVTPGEYKPLFNYSLVPQITFEVTEEADYLDSLNDA</sequence>
<dbReference type="Proteomes" id="UP000232003">
    <property type="component" value="Chromosome"/>
</dbReference>
<dbReference type="PROSITE" id="PS51192">
    <property type="entry name" value="HELICASE_ATP_BIND_1"/>
    <property type="match status" value="1"/>
</dbReference>
<reference evidence="2 3" key="1">
    <citation type="submission" date="2017-11" db="EMBL/GenBank/DDBJ databases">
        <title>Complete genome of a free-living desiccation-tolerant cyanobacterium and its photosynthetic adaptation to extreme terrestrial habitat.</title>
        <authorList>
            <person name="Shang J."/>
        </authorList>
    </citation>
    <scope>NUCLEOTIDE SEQUENCE [LARGE SCALE GENOMIC DNA]</scope>
    <source>
        <strain evidence="2 3">CCNUN1</strain>
    </source>
</reference>
<dbReference type="GO" id="GO:0003677">
    <property type="term" value="F:DNA binding"/>
    <property type="evidence" value="ECO:0007669"/>
    <property type="project" value="InterPro"/>
</dbReference>
<dbReference type="KEGG" id="nfl:COO91_02404"/>